<accession>A0A7J0FQG3</accession>
<dbReference type="GO" id="GO:0046872">
    <property type="term" value="F:metal ion binding"/>
    <property type="evidence" value="ECO:0007669"/>
    <property type="project" value="UniProtKB-KW"/>
</dbReference>
<reference evidence="10 11" key="1">
    <citation type="submission" date="2019-07" db="EMBL/GenBank/DDBJ databases">
        <title>De Novo Assembly of kiwifruit Actinidia rufa.</title>
        <authorList>
            <person name="Sugita-Konishi S."/>
            <person name="Sato K."/>
            <person name="Mori E."/>
            <person name="Abe Y."/>
            <person name="Kisaki G."/>
            <person name="Hamano K."/>
            <person name="Suezawa K."/>
            <person name="Otani M."/>
            <person name="Fukuda T."/>
            <person name="Manabe T."/>
            <person name="Gomi K."/>
            <person name="Tabuchi M."/>
            <person name="Akimitsu K."/>
            <person name="Kataoka I."/>
        </authorList>
    </citation>
    <scope>NUCLEOTIDE SEQUENCE [LARGE SCALE GENOMIC DNA]</scope>
    <source>
        <strain evidence="11">cv. Fuchu</strain>
    </source>
</reference>
<evidence type="ECO:0000259" key="9">
    <source>
        <dbReference type="Pfam" id="PF13359"/>
    </source>
</evidence>
<name>A0A7J0FQG3_9ERIC</name>
<comment type="cofactor">
    <cofactor evidence="1">
        <name>a divalent metal cation</name>
        <dbReference type="ChEBI" id="CHEBI:60240"/>
    </cofactor>
</comment>
<keyword evidence="4" id="KW-0540">Nuclease</keyword>
<comment type="caution">
    <text evidence="10">The sequence shown here is derived from an EMBL/GenBank/DDBJ whole genome shotgun (WGS) entry which is preliminary data.</text>
</comment>
<sequence>MYLYYLRFGKHINIFLQCCACHQQPVNFDKNSNGACTRDLQFVFILSGWEGSATDSRILRDAIARPNGLKIPRGHYYLVDGGYTNGEGFLAPNRGERYHLNIWRQGHMPTSKEEYFNMKHSTARNVIERCFGVLKMRFAILRSPSYYPIRTQCRIVTACCLLHNLIKREMPNDPVEFEYKQWEQENLHNIDVDDDRVTTIEASNEWTGERDALASAMYNHWLANDGGQEAHPKKAKEVYGKTFPYYEDWAILFGKDRATAAGAEDPTQMEQVYTQNPLQDLVVDDVDDFYVPLFDDQFMNSPHVSVSPTPTGSTCHTTTHCSPTPTGSTPDAATPSTFTHTPPPRRMQIPMTNTHSENVGAKRWRKRTRMGEEEEVRESLGHWCKESLGYMEKLANSLGYEKELAARRATILGELEKLNLTLIQQFKLATIIGDKEERVDQFLNTHEERKQAWAEAVLDGHVYGPIT</sequence>
<dbReference type="PANTHER" id="PTHR22930:SF281">
    <property type="entry name" value="NUCLEASE"/>
    <property type="match status" value="1"/>
</dbReference>
<evidence type="ECO:0000256" key="4">
    <source>
        <dbReference type="ARBA" id="ARBA00022722"/>
    </source>
</evidence>
<keyword evidence="6" id="KW-0378">Hydrolase</keyword>
<dbReference type="OrthoDB" id="1699974at2759"/>
<evidence type="ECO:0000313" key="11">
    <source>
        <dbReference type="Proteomes" id="UP000585474"/>
    </source>
</evidence>
<dbReference type="InterPro" id="IPR045249">
    <property type="entry name" value="HARBI1-like"/>
</dbReference>
<evidence type="ECO:0000313" key="10">
    <source>
        <dbReference type="EMBL" id="GFZ00814.1"/>
    </source>
</evidence>
<evidence type="ECO:0000256" key="1">
    <source>
        <dbReference type="ARBA" id="ARBA00001968"/>
    </source>
</evidence>
<keyword evidence="5" id="KW-0479">Metal-binding</keyword>
<dbReference type="AlphaFoldDB" id="A0A7J0FQG3"/>
<keyword evidence="7" id="KW-0539">Nucleus</keyword>
<protein>
    <recommendedName>
        <fullName evidence="9">DDE Tnp4 domain-containing protein</fullName>
    </recommendedName>
</protein>
<evidence type="ECO:0000256" key="2">
    <source>
        <dbReference type="ARBA" id="ARBA00004123"/>
    </source>
</evidence>
<dbReference type="PANTHER" id="PTHR22930">
    <property type="match status" value="1"/>
</dbReference>
<dbReference type="EMBL" id="BJWL01000014">
    <property type="protein sequence ID" value="GFZ00814.1"/>
    <property type="molecule type" value="Genomic_DNA"/>
</dbReference>
<feature type="domain" description="DDE Tnp4" evidence="9">
    <location>
        <begin position="35"/>
        <end position="164"/>
    </location>
</feature>
<comment type="similarity">
    <text evidence="3">Belongs to the HARBI1 family.</text>
</comment>
<dbReference type="GO" id="GO:0004518">
    <property type="term" value="F:nuclease activity"/>
    <property type="evidence" value="ECO:0007669"/>
    <property type="project" value="UniProtKB-KW"/>
</dbReference>
<feature type="compositionally biased region" description="Low complexity" evidence="8">
    <location>
        <begin position="317"/>
        <end position="330"/>
    </location>
</feature>
<evidence type="ECO:0000256" key="5">
    <source>
        <dbReference type="ARBA" id="ARBA00022723"/>
    </source>
</evidence>
<dbReference type="GO" id="GO:0016787">
    <property type="term" value="F:hydrolase activity"/>
    <property type="evidence" value="ECO:0007669"/>
    <property type="project" value="UniProtKB-KW"/>
</dbReference>
<dbReference type="InterPro" id="IPR027806">
    <property type="entry name" value="HARBI1_dom"/>
</dbReference>
<gene>
    <name evidence="10" type="ORF">Acr_14g0004490</name>
</gene>
<dbReference type="GO" id="GO:0005634">
    <property type="term" value="C:nucleus"/>
    <property type="evidence" value="ECO:0007669"/>
    <property type="project" value="UniProtKB-SubCell"/>
</dbReference>
<evidence type="ECO:0000256" key="8">
    <source>
        <dbReference type="SAM" id="MobiDB-lite"/>
    </source>
</evidence>
<keyword evidence="11" id="KW-1185">Reference proteome</keyword>
<organism evidence="10 11">
    <name type="scientific">Actinidia rufa</name>
    <dbReference type="NCBI Taxonomy" id="165716"/>
    <lineage>
        <taxon>Eukaryota</taxon>
        <taxon>Viridiplantae</taxon>
        <taxon>Streptophyta</taxon>
        <taxon>Embryophyta</taxon>
        <taxon>Tracheophyta</taxon>
        <taxon>Spermatophyta</taxon>
        <taxon>Magnoliopsida</taxon>
        <taxon>eudicotyledons</taxon>
        <taxon>Gunneridae</taxon>
        <taxon>Pentapetalae</taxon>
        <taxon>asterids</taxon>
        <taxon>Ericales</taxon>
        <taxon>Actinidiaceae</taxon>
        <taxon>Actinidia</taxon>
    </lineage>
</organism>
<evidence type="ECO:0000256" key="3">
    <source>
        <dbReference type="ARBA" id="ARBA00006958"/>
    </source>
</evidence>
<comment type="subcellular location">
    <subcellularLocation>
        <location evidence="2">Nucleus</location>
    </subcellularLocation>
</comment>
<dbReference type="Pfam" id="PF13359">
    <property type="entry name" value="DDE_Tnp_4"/>
    <property type="match status" value="1"/>
</dbReference>
<evidence type="ECO:0000256" key="7">
    <source>
        <dbReference type="ARBA" id="ARBA00023242"/>
    </source>
</evidence>
<dbReference type="Proteomes" id="UP000585474">
    <property type="component" value="Unassembled WGS sequence"/>
</dbReference>
<proteinExistence type="inferred from homology"/>
<feature type="region of interest" description="Disordered" evidence="8">
    <location>
        <begin position="317"/>
        <end position="351"/>
    </location>
</feature>
<evidence type="ECO:0000256" key="6">
    <source>
        <dbReference type="ARBA" id="ARBA00022801"/>
    </source>
</evidence>